<evidence type="ECO:0000256" key="8">
    <source>
        <dbReference type="ARBA" id="ARBA00022801"/>
    </source>
</evidence>
<dbReference type="PROSITE" id="PS50137">
    <property type="entry name" value="DS_RBD"/>
    <property type="match status" value="1"/>
</dbReference>
<keyword evidence="10" id="KW-0862">Zinc</keyword>
<keyword evidence="13 17" id="KW-0694">RNA-binding</keyword>
<feature type="compositionally biased region" description="Basic and acidic residues" evidence="18">
    <location>
        <begin position="106"/>
        <end position="125"/>
    </location>
</feature>
<evidence type="ECO:0000256" key="6">
    <source>
        <dbReference type="ARBA" id="ARBA00022737"/>
    </source>
</evidence>
<evidence type="ECO:0000256" key="14">
    <source>
        <dbReference type="ARBA" id="ARBA00023118"/>
    </source>
</evidence>
<evidence type="ECO:0000259" key="20">
    <source>
        <dbReference type="PROSITE" id="PS50142"/>
    </source>
</evidence>
<dbReference type="GO" id="GO:0051607">
    <property type="term" value="P:defense response to virus"/>
    <property type="evidence" value="ECO:0007669"/>
    <property type="project" value="UniProtKB-KW"/>
</dbReference>
<dbReference type="CDD" id="cd00593">
    <property type="entry name" value="RIBOc"/>
    <property type="match status" value="2"/>
</dbReference>
<dbReference type="InterPro" id="IPR000999">
    <property type="entry name" value="RNase_III_dom"/>
</dbReference>
<keyword evidence="9" id="KW-0347">Helicase</keyword>
<reference evidence="25" key="1">
    <citation type="journal article" date="2023" name="Mol. Phylogenet. Evol.">
        <title>Genome-scale phylogeny and comparative genomics of the fungal order Sordariales.</title>
        <authorList>
            <person name="Hensen N."/>
            <person name="Bonometti L."/>
            <person name="Westerberg I."/>
            <person name="Brannstrom I.O."/>
            <person name="Guillou S."/>
            <person name="Cros-Aarteil S."/>
            <person name="Calhoun S."/>
            <person name="Haridas S."/>
            <person name="Kuo A."/>
            <person name="Mondo S."/>
            <person name="Pangilinan J."/>
            <person name="Riley R."/>
            <person name="LaButti K."/>
            <person name="Andreopoulos B."/>
            <person name="Lipzen A."/>
            <person name="Chen C."/>
            <person name="Yan M."/>
            <person name="Daum C."/>
            <person name="Ng V."/>
            <person name="Clum A."/>
            <person name="Steindorff A."/>
            <person name="Ohm R.A."/>
            <person name="Martin F."/>
            <person name="Silar P."/>
            <person name="Natvig D.O."/>
            <person name="Lalanne C."/>
            <person name="Gautier V."/>
            <person name="Ament-Velasquez S.L."/>
            <person name="Kruys A."/>
            <person name="Hutchinson M.I."/>
            <person name="Powell A.J."/>
            <person name="Barry K."/>
            <person name="Miller A.N."/>
            <person name="Grigoriev I.V."/>
            <person name="Debuchy R."/>
            <person name="Gladieux P."/>
            <person name="Hiltunen Thoren M."/>
            <person name="Johannesson H."/>
        </authorList>
    </citation>
    <scope>NUCLEOTIDE SEQUENCE</scope>
    <source>
        <strain evidence="25">PSN324</strain>
    </source>
</reference>
<dbReference type="PROSITE" id="PS51192">
    <property type="entry name" value="HELICASE_ATP_BIND_1"/>
    <property type="match status" value="1"/>
</dbReference>
<dbReference type="Gene3D" id="3.30.160.380">
    <property type="entry name" value="Dicer dimerisation domain"/>
    <property type="match status" value="1"/>
</dbReference>
<comment type="cofactor">
    <cofactor evidence="2">
        <name>Mg(2+)</name>
        <dbReference type="ChEBI" id="CHEBI:18420"/>
    </cofactor>
</comment>
<evidence type="ECO:0000256" key="15">
    <source>
        <dbReference type="ARBA" id="ARBA00023211"/>
    </source>
</evidence>
<evidence type="ECO:0000259" key="24">
    <source>
        <dbReference type="PROSITE" id="PS51327"/>
    </source>
</evidence>
<dbReference type="InterPro" id="IPR003100">
    <property type="entry name" value="PAZ_dom"/>
</dbReference>
<feature type="domain" description="RNase III" evidence="20">
    <location>
        <begin position="1116"/>
        <end position="1263"/>
    </location>
</feature>
<dbReference type="InterPro" id="IPR001650">
    <property type="entry name" value="Helicase_C-like"/>
</dbReference>
<keyword evidence="12" id="KW-0460">Magnesium</keyword>
<dbReference type="PANTHER" id="PTHR14950:SF62">
    <property type="entry name" value="DICER-LIKE PROTEIN 1"/>
    <property type="match status" value="1"/>
</dbReference>
<dbReference type="PROSITE" id="PS51327">
    <property type="entry name" value="DICER_DSRBF"/>
    <property type="match status" value="1"/>
</dbReference>
<feature type="domain" description="RNase III" evidence="20">
    <location>
        <begin position="1316"/>
        <end position="1479"/>
    </location>
</feature>
<dbReference type="Proteomes" id="UP001321749">
    <property type="component" value="Unassembled WGS sequence"/>
</dbReference>
<dbReference type="GO" id="GO:0003677">
    <property type="term" value="F:DNA binding"/>
    <property type="evidence" value="ECO:0007669"/>
    <property type="project" value="InterPro"/>
</dbReference>
<dbReference type="GO" id="GO:0005737">
    <property type="term" value="C:cytoplasm"/>
    <property type="evidence" value="ECO:0007669"/>
    <property type="project" value="TreeGrafter"/>
</dbReference>
<dbReference type="GO" id="GO:0004386">
    <property type="term" value="F:helicase activity"/>
    <property type="evidence" value="ECO:0007669"/>
    <property type="project" value="UniProtKB-KW"/>
</dbReference>
<dbReference type="InterPro" id="IPR038248">
    <property type="entry name" value="Dicer_dimer_sf"/>
</dbReference>
<comment type="cofactor">
    <cofactor evidence="1">
        <name>Mn(2+)</name>
        <dbReference type="ChEBI" id="CHEBI:29035"/>
    </cofactor>
</comment>
<dbReference type="Gene3D" id="3.40.50.300">
    <property type="entry name" value="P-loop containing nucleotide triphosphate hydrolases"/>
    <property type="match status" value="2"/>
</dbReference>
<evidence type="ECO:0000256" key="4">
    <source>
        <dbReference type="ARBA" id="ARBA00022721"/>
    </source>
</evidence>
<comment type="caution">
    <text evidence="25">The sequence shown here is derived from an EMBL/GenBank/DDBJ whole genome shotgun (WGS) entry which is preliminary data.</text>
</comment>
<dbReference type="CDD" id="cd18034">
    <property type="entry name" value="DEXHc_dicer"/>
    <property type="match status" value="1"/>
</dbReference>
<feature type="domain" description="PAZ" evidence="21">
    <location>
        <begin position="950"/>
        <end position="1084"/>
    </location>
</feature>
<evidence type="ECO:0000259" key="23">
    <source>
        <dbReference type="PROSITE" id="PS51194"/>
    </source>
</evidence>
<feature type="domain" description="Dicer dsRNA-binding fold" evidence="24">
    <location>
        <begin position="707"/>
        <end position="797"/>
    </location>
</feature>
<evidence type="ECO:0000256" key="5">
    <source>
        <dbReference type="ARBA" id="ARBA00022723"/>
    </source>
</evidence>
<dbReference type="GO" id="GO:0004525">
    <property type="term" value="F:ribonuclease III activity"/>
    <property type="evidence" value="ECO:0007669"/>
    <property type="project" value="InterPro"/>
</dbReference>
<keyword evidence="11" id="KW-0067">ATP-binding</keyword>
<feature type="domain" description="DRBM" evidence="19">
    <location>
        <begin position="1510"/>
        <end position="1590"/>
    </location>
</feature>
<dbReference type="GO" id="GO:0030422">
    <property type="term" value="P:siRNA processing"/>
    <property type="evidence" value="ECO:0007669"/>
    <property type="project" value="TreeGrafter"/>
</dbReference>
<dbReference type="PROSITE" id="PS51194">
    <property type="entry name" value="HELICASE_CTER"/>
    <property type="match status" value="1"/>
</dbReference>
<dbReference type="PROSITE" id="PS00517">
    <property type="entry name" value="RNASE_3_1"/>
    <property type="match status" value="2"/>
</dbReference>
<feature type="region of interest" description="Disordered" evidence="18">
    <location>
        <begin position="32"/>
        <end position="125"/>
    </location>
</feature>
<dbReference type="InterPro" id="IPR027417">
    <property type="entry name" value="P-loop_NTPase"/>
</dbReference>
<accession>A0AAV9HSF4</accession>
<evidence type="ECO:0000256" key="9">
    <source>
        <dbReference type="ARBA" id="ARBA00022806"/>
    </source>
</evidence>
<dbReference type="GO" id="GO:0046872">
    <property type="term" value="F:metal ion binding"/>
    <property type="evidence" value="ECO:0007669"/>
    <property type="project" value="UniProtKB-KW"/>
</dbReference>
<dbReference type="PANTHER" id="PTHR14950">
    <property type="entry name" value="DICER-RELATED"/>
    <property type="match status" value="1"/>
</dbReference>
<feature type="domain" description="Helicase C-terminal" evidence="23">
    <location>
        <begin position="503"/>
        <end position="674"/>
    </location>
</feature>
<gene>
    <name evidence="25" type="ORF">QBC42DRAFT_345269</name>
</gene>
<dbReference type="GO" id="GO:0003723">
    <property type="term" value="F:RNA binding"/>
    <property type="evidence" value="ECO:0007669"/>
    <property type="project" value="UniProtKB-UniRule"/>
</dbReference>
<dbReference type="InterPro" id="IPR006935">
    <property type="entry name" value="Helicase/UvrB_N"/>
</dbReference>
<dbReference type="InterPro" id="IPR005034">
    <property type="entry name" value="Dicer_dimerisation"/>
</dbReference>
<dbReference type="Pfam" id="PF03368">
    <property type="entry name" value="Dicer_dimer"/>
    <property type="match status" value="1"/>
</dbReference>
<feature type="domain" description="Helicase ATP-binding" evidence="22">
    <location>
        <begin position="183"/>
        <end position="363"/>
    </location>
</feature>
<evidence type="ECO:0000256" key="16">
    <source>
        <dbReference type="ARBA" id="ARBA00035116"/>
    </source>
</evidence>
<dbReference type="Pfam" id="PF24995">
    <property type="entry name" value="DSRM_2"/>
    <property type="match status" value="1"/>
</dbReference>
<keyword evidence="8" id="KW-0378">Hydrolase</keyword>
<protein>
    <recommendedName>
        <fullName evidence="3">Dicer-like protein 1</fullName>
    </recommendedName>
</protein>
<dbReference type="Pfam" id="PF00636">
    <property type="entry name" value="Ribonuclease_3"/>
    <property type="match status" value="2"/>
</dbReference>
<keyword evidence="26" id="KW-1185">Reference proteome</keyword>
<evidence type="ECO:0000256" key="10">
    <source>
        <dbReference type="ARBA" id="ARBA00022833"/>
    </source>
</evidence>
<evidence type="ECO:0000256" key="1">
    <source>
        <dbReference type="ARBA" id="ARBA00001936"/>
    </source>
</evidence>
<keyword evidence="6" id="KW-0677">Repeat</keyword>
<dbReference type="PROSITE" id="PS50821">
    <property type="entry name" value="PAZ"/>
    <property type="match status" value="1"/>
</dbReference>
<keyword evidence="14" id="KW-0051">Antiviral defense</keyword>
<dbReference type="SUPFAM" id="SSF54768">
    <property type="entry name" value="dsRNA-binding domain-like"/>
    <property type="match status" value="1"/>
</dbReference>
<sequence length="1628" mass="185429">MKLEELPGSVPLPPASELGQENLRDLSLVFSVSPDPVAPTRDARPSKTSQTVTDFHDPLLSLGSEISEPLPTLRIEPPTETPLTDPPQTSPTLPASLDENSDYEDGDGKKWVVNDPPKPKKISERKRADNAKFDLWIEQNQQRLTKGVSKLFAADEDRSINSLIREFENKRIITSPRDYQLELFELSKAQNTIAVLDTGSGKTLIAALLLRWTIQSELENRSNGLPKRISFFLVDKVALVFQQHSVLTCNLDYPVERFCGDMVQNADKEFWTKAFDENMAIVCTADILYTCLSHSYIRMKQINLIVFDEAHHTKKNHPYARIIKDFYAVAEDADRPRILGMTASPVDAHVDPKIAAAELEGLLHSQIATVSDPAALQDSTSVPKNEMILEYDARPKDWATELDKALRNIIGGFWDFSKAFAFTAAAPAELGPWMADRFWQLYFRQEDLAQLEIRFERSLLRATVSSRADDLDVDVNPVREAHNLVNKHEFARPALDPSQLSSKVIELVKALQRQFGEEDNNRRCIVFVKQRNMATLLVDLLEQPEISIPGLRPGYLIGGGRNDSGWDPVKVSYRDQVLTIIKFKKGELNCIFATSVAEEGLDIPDCNVVIRFDLYDTLIQYIQSRGRARQKQSLYIHMTERANAVHMKKVMEAKKNEVALRRFCESMPESRKLSGSNFNMDYFLRKERTQKQYIVPQTGATLNYKQSLICLANFVSTLPHPPEVNLSPEYIIISVPGGYQCEVVLPSSSPIRRVVGNVHSSKAVAKCSAAFEMSLLLLKDKYIDEHLRPVFTKQLPAMRNARLAISSKKKEEYNMRIKPEIWSALGEPIELFVMALVLEYPEALGRVSRPLLLLTRTAMPQVASFPLYFSPDRSSTVQCIPLPGVIQLTDGQIAESLAAFTLTVFKDVFSKEYEATSHQLPYFLAPTSKNHSFDFRSIKDSDPSTVIDWDVLKSVQENAEVKYEFNVHPDEFFENKFVWDPYDGSRKFILRRRVRDLKATDPVPEGIVAPSHRAWKTSCKNHDILNYSNSLWSKSRGYFTYREDQPVVEAELLPIRRNLLDDDVSDYFEPKKCFLVLQVLRISPLPVDFVAMVYAFPAIIHRIDSNLVALDACKLLGLNIRPDLALEAFTKDSDNTDEHEVEQVHFQRGMGSNYERLEFLGDAFLKMSTTIAIYTLIPDKDEFEYHVERMLLICNKNLFNNALEVKLEEYVRSMAFNRRTWYPEGLTLKRGKRKDVKPKHVLADKSIADVCEAIIGAAYLTAQDSGENNYDMAIEAVTTMVKSKNHQMKMWPDYYAAYTKPTWQSAPANSVQKDMAERFHRRMGYLFRYPRLLRSAFQHPTYPTIYEKLPSYQRLEFLGDALLDMVCIDYLFRQFPGADPQWLTEHKMAMVSNQFLGCLAVYLQFHKAMAFCSPAIQKEVAEYVTEIEEALQTAKEAAVAAGKDESGFAKDFWVHCSRPPKCLPDLVEAYVGAVFVDSEYDYSTVQGFFRRHVQPFFNDMRLYDTFANKHPVTFLTNLMQNRFRCTEWRLLTREIMLDDDETNMAGEVDKQPQVVCAVRVHGLTLTHAIAQSSRYAKIAAAKKALKMLEEMAAEGFRKEYGCGCVVGEEQDKNGMVEEKSDEVHGTAI</sequence>
<dbReference type="CDD" id="cd18802">
    <property type="entry name" value="SF2_C_dicer"/>
    <property type="match status" value="1"/>
</dbReference>
<evidence type="ECO:0000256" key="18">
    <source>
        <dbReference type="SAM" id="MobiDB-lite"/>
    </source>
</evidence>
<dbReference type="InterPro" id="IPR036389">
    <property type="entry name" value="RNase_III_sf"/>
</dbReference>
<evidence type="ECO:0000256" key="11">
    <source>
        <dbReference type="ARBA" id="ARBA00022840"/>
    </source>
</evidence>
<dbReference type="InterPro" id="IPR056755">
    <property type="entry name" value="DSRM_2"/>
</dbReference>
<comment type="similarity">
    <text evidence="16 17">Belongs to the helicase family. Dicer subfamily.</text>
</comment>
<keyword evidence="5" id="KW-0479">Metal-binding</keyword>
<evidence type="ECO:0000313" key="26">
    <source>
        <dbReference type="Proteomes" id="UP001321749"/>
    </source>
</evidence>
<dbReference type="Gene3D" id="1.10.1520.10">
    <property type="entry name" value="Ribonuclease III domain"/>
    <property type="match status" value="2"/>
</dbReference>
<evidence type="ECO:0000259" key="22">
    <source>
        <dbReference type="PROSITE" id="PS51192"/>
    </source>
</evidence>
<dbReference type="InterPro" id="IPR014720">
    <property type="entry name" value="dsRBD_dom"/>
</dbReference>
<evidence type="ECO:0000256" key="7">
    <source>
        <dbReference type="ARBA" id="ARBA00022741"/>
    </source>
</evidence>
<dbReference type="PROSITE" id="PS50142">
    <property type="entry name" value="RNASE_3_2"/>
    <property type="match status" value="2"/>
</dbReference>
<evidence type="ECO:0000259" key="19">
    <source>
        <dbReference type="PROSITE" id="PS50137"/>
    </source>
</evidence>
<dbReference type="SUPFAM" id="SSF52540">
    <property type="entry name" value="P-loop containing nucleoside triphosphate hydrolases"/>
    <property type="match status" value="2"/>
</dbReference>
<reference evidence="25" key="2">
    <citation type="submission" date="2023-06" db="EMBL/GenBank/DDBJ databases">
        <authorList>
            <consortium name="Lawrence Berkeley National Laboratory"/>
            <person name="Mondo S.J."/>
            <person name="Hensen N."/>
            <person name="Bonometti L."/>
            <person name="Westerberg I."/>
            <person name="Brannstrom I.O."/>
            <person name="Guillou S."/>
            <person name="Cros-Aarteil S."/>
            <person name="Calhoun S."/>
            <person name="Haridas S."/>
            <person name="Kuo A."/>
            <person name="Pangilinan J."/>
            <person name="Riley R."/>
            <person name="Labutti K."/>
            <person name="Andreopoulos B."/>
            <person name="Lipzen A."/>
            <person name="Chen C."/>
            <person name="Yanf M."/>
            <person name="Daum C."/>
            <person name="Ng V."/>
            <person name="Clum A."/>
            <person name="Steindorff A."/>
            <person name="Ohm R."/>
            <person name="Martin F."/>
            <person name="Silar P."/>
            <person name="Natvig D."/>
            <person name="Lalanne C."/>
            <person name="Gautier V."/>
            <person name="Ament-Velasquez S.L."/>
            <person name="Kruys A."/>
            <person name="Hutchinson M.I."/>
            <person name="Powell A.J."/>
            <person name="Barry K."/>
            <person name="Miller A.N."/>
            <person name="Grigoriev I.V."/>
            <person name="Debuchy R."/>
            <person name="Gladieux P."/>
            <person name="Thoren M.H."/>
            <person name="Johannesson H."/>
        </authorList>
    </citation>
    <scope>NUCLEOTIDE SEQUENCE</scope>
    <source>
        <strain evidence="25">PSN324</strain>
    </source>
</reference>
<proteinExistence type="inferred from homology"/>
<keyword evidence="4" id="KW-0930">Antiviral protein</keyword>
<keyword evidence="15" id="KW-0464">Manganese</keyword>
<organism evidence="25 26">
    <name type="scientific">Cladorrhinum samala</name>
    <dbReference type="NCBI Taxonomy" id="585594"/>
    <lineage>
        <taxon>Eukaryota</taxon>
        <taxon>Fungi</taxon>
        <taxon>Dikarya</taxon>
        <taxon>Ascomycota</taxon>
        <taxon>Pezizomycotina</taxon>
        <taxon>Sordariomycetes</taxon>
        <taxon>Sordariomycetidae</taxon>
        <taxon>Sordariales</taxon>
        <taxon>Podosporaceae</taxon>
        <taxon>Cladorrhinum</taxon>
    </lineage>
</organism>
<dbReference type="SMART" id="SM00487">
    <property type="entry name" value="DEXDc"/>
    <property type="match status" value="1"/>
</dbReference>
<evidence type="ECO:0000313" key="25">
    <source>
        <dbReference type="EMBL" id="KAK4463714.1"/>
    </source>
</evidence>
<evidence type="ECO:0000256" key="3">
    <source>
        <dbReference type="ARBA" id="ARBA00020797"/>
    </source>
</evidence>
<dbReference type="Pfam" id="PF04851">
    <property type="entry name" value="ResIII"/>
    <property type="match status" value="1"/>
</dbReference>
<evidence type="ECO:0000259" key="21">
    <source>
        <dbReference type="PROSITE" id="PS50821"/>
    </source>
</evidence>
<evidence type="ECO:0000256" key="12">
    <source>
        <dbReference type="ARBA" id="ARBA00022842"/>
    </source>
</evidence>
<dbReference type="GO" id="GO:0005634">
    <property type="term" value="C:nucleus"/>
    <property type="evidence" value="ECO:0007669"/>
    <property type="project" value="TreeGrafter"/>
</dbReference>
<evidence type="ECO:0000256" key="17">
    <source>
        <dbReference type="PROSITE-ProRule" id="PRU00657"/>
    </source>
</evidence>
<dbReference type="SMART" id="SM00535">
    <property type="entry name" value="RIBOc"/>
    <property type="match status" value="2"/>
</dbReference>
<dbReference type="InterPro" id="IPR014001">
    <property type="entry name" value="Helicase_ATP-bd"/>
</dbReference>
<dbReference type="FunFam" id="1.10.1520.10:FF:000015">
    <property type="entry name" value="Dicer-like protein 1"/>
    <property type="match status" value="1"/>
</dbReference>
<dbReference type="GO" id="GO:0050688">
    <property type="term" value="P:regulation of defense response to virus"/>
    <property type="evidence" value="ECO:0007669"/>
    <property type="project" value="UniProtKB-KW"/>
</dbReference>
<dbReference type="FunFam" id="3.40.50.300:FF:000628">
    <property type="entry name" value="Endoribonuclease Dicer"/>
    <property type="match status" value="1"/>
</dbReference>
<dbReference type="Pfam" id="PF00271">
    <property type="entry name" value="Helicase_C"/>
    <property type="match status" value="1"/>
</dbReference>
<dbReference type="SMART" id="SM00490">
    <property type="entry name" value="HELICc"/>
    <property type="match status" value="1"/>
</dbReference>
<evidence type="ECO:0000256" key="13">
    <source>
        <dbReference type="ARBA" id="ARBA00022884"/>
    </source>
</evidence>
<name>A0AAV9HSF4_9PEZI</name>
<evidence type="ECO:0000256" key="2">
    <source>
        <dbReference type="ARBA" id="ARBA00001946"/>
    </source>
</evidence>
<dbReference type="EMBL" id="MU864956">
    <property type="protein sequence ID" value="KAK4463714.1"/>
    <property type="molecule type" value="Genomic_DNA"/>
</dbReference>
<dbReference type="GO" id="GO:0005524">
    <property type="term" value="F:ATP binding"/>
    <property type="evidence" value="ECO:0007669"/>
    <property type="project" value="UniProtKB-KW"/>
</dbReference>
<keyword evidence="7" id="KW-0547">Nucleotide-binding</keyword>
<dbReference type="SUPFAM" id="SSF69065">
    <property type="entry name" value="RNase III domain-like"/>
    <property type="match status" value="2"/>
</dbReference>